<dbReference type="GO" id="GO:0008752">
    <property type="term" value="F:FMN reductase [NAD(P)H] activity"/>
    <property type="evidence" value="ECO:0007669"/>
    <property type="project" value="UniProtKB-EC"/>
</dbReference>
<dbReference type="AlphaFoldDB" id="A0A1V5ZI75"/>
<dbReference type="EMBL" id="MWDB01000070">
    <property type="protein sequence ID" value="OQB39867.1"/>
    <property type="molecule type" value="Genomic_DNA"/>
</dbReference>
<evidence type="ECO:0000259" key="3">
    <source>
        <dbReference type="Pfam" id="PF00881"/>
    </source>
</evidence>
<evidence type="ECO:0000313" key="4">
    <source>
        <dbReference type="EMBL" id="OQB39867.1"/>
    </source>
</evidence>
<name>A0A1V5ZI75_9BACT</name>
<gene>
    <name evidence="4" type="primary">nfrA2</name>
    <name evidence="4" type="ORF">BWY04_01506</name>
</gene>
<dbReference type="CDD" id="cd02150">
    <property type="entry name" value="nitroreductase"/>
    <property type="match status" value="1"/>
</dbReference>
<dbReference type="InterPro" id="IPR000415">
    <property type="entry name" value="Nitroreductase-like"/>
</dbReference>
<organism evidence="4">
    <name type="scientific">candidate division CPR1 bacterium ADurb.Bin160</name>
    <dbReference type="NCBI Taxonomy" id="1852826"/>
    <lineage>
        <taxon>Bacteria</taxon>
        <taxon>candidate division CPR1</taxon>
    </lineage>
</organism>
<protein>
    <submittedName>
        <fullName evidence="4">FMN reductase (NAD(P)H)</fullName>
        <ecNumber evidence="4">1.5.1.39</ecNumber>
    </submittedName>
</protein>
<feature type="domain" description="Nitroreductase" evidence="3">
    <location>
        <begin position="7"/>
        <end position="61"/>
    </location>
</feature>
<evidence type="ECO:0000256" key="2">
    <source>
        <dbReference type="ARBA" id="ARBA00023002"/>
    </source>
</evidence>
<dbReference type="SUPFAM" id="SSF55469">
    <property type="entry name" value="FMN-dependent nitroreductase-like"/>
    <property type="match status" value="1"/>
</dbReference>
<comment type="caution">
    <text evidence="4">The sequence shown here is derived from an EMBL/GenBank/DDBJ whole genome shotgun (WGS) entry which is preliminary data.</text>
</comment>
<dbReference type="Pfam" id="PF00881">
    <property type="entry name" value="Nitroreductase"/>
    <property type="match status" value="1"/>
</dbReference>
<dbReference type="PANTHER" id="PTHR43673">
    <property type="entry name" value="NAD(P)H NITROREDUCTASE YDGI-RELATED"/>
    <property type="match status" value="1"/>
</dbReference>
<sequence>MDSIFLRRSIRRYKDKPVEKSKIEGLLRAAMQAPSAGNQQPWEFIVVENKESLKKLSEMSKYSAFLKNSPLVLVVLGNKNRMMFPEYWQQDLGAAAENILLEAVEQGLGGVWLGAAPENDRMDFIRNVFSLPENILPFALISIGYGEDENRIIERYDESRVHFEKY</sequence>
<proteinExistence type="inferred from homology"/>
<dbReference type="EC" id="1.5.1.39" evidence="4"/>
<dbReference type="InterPro" id="IPR029479">
    <property type="entry name" value="Nitroreductase"/>
</dbReference>
<dbReference type="Gene3D" id="3.40.109.10">
    <property type="entry name" value="NADH Oxidase"/>
    <property type="match status" value="1"/>
</dbReference>
<dbReference type="Proteomes" id="UP000485621">
    <property type="component" value="Unassembled WGS sequence"/>
</dbReference>
<accession>A0A1V5ZI75</accession>
<dbReference type="PANTHER" id="PTHR43673:SF10">
    <property type="entry name" value="NADH DEHYDROGENASE_NAD(P)H NITROREDUCTASE XCC3605-RELATED"/>
    <property type="match status" value="1"/>
</dbReference>
<reference evidence="4" key="1">
    <citation type="submission" date="2017-02" db="EMBL/GenBank/DDBJ databases">
        <title>Delving into the versatile metabolic prowess of the omnipresent phylum Bacteroidetes.</title>
        <authorList>
            <person name="Nobu M.K."/>
            <person name="Mei R."/>
            <person name="Narihiro T."/>
            <person name="Kuroda K."/>
            <person name="Liu W.-T."/>
        </authorList>
    </citation>
    <scope>NUCLEOTIDE SEQUENCE</scope>
    <source>
        <strain evidence="4">ADurb.Bin160</strain>
    </source>
</reference>
<evidence type="ECO:0000256" key="1">
    <source>
        <dbReference type="ARBA" id="ARBA00007118"/>
    </source>
</evidence>
<comment type="similarity">
    <text evidence="1">Belongs to the nitroreductase family.</text>
</comment>
<keyword evidence="2 4" id="KW-0560">Oxidoreductase</keyword>